<feature type="site" description="Catalytically relevant" evidence="6">
    <location>
        <position position="121"/>
    </location>
</feature>
<organism evidence="10">
    <name type="scientific">Aureimonas frigidaquae</name>
    <dbReference type="NCBI Taxonomy" id="424757"/>
    <lineage>
        <taxon>Bacteria</taxon>
        <taxon>Pseudomonadati</taxon>
        <taxon>Pseudomonadota</taxon>
        <taxon>Alphaproteobacteria</taxon>
        <taxon>Hyphomicrobiales</taxon>
        <taxon>Aurantimonadaceae</taxon>
        <taxon>Aureimonas</taxon>
    </lineage>
</organism>
<reference evidence="10" key="1">
    <citation type="journal article" date="2015" name="Proc. Natl. Acad. Sci. U.S.A.">
        <title>Bacterial clade with the ribosomal RNA operon on a small plasmid rather than the chromosome.</title>
        <authorList>
            <person name="Anda M."/>
            <person name="Ohtsubo Y."/>
            <person name="Okubo T."/>
            <person name="Sugawara M."/>
            <person name="Nagata Y."/>
            <person name="Tsuda M."/>
            <person name="Minamisawa K."/>
            <person name="Mitsui H."/>
        </authorList>
    </citation>
    <scope>NUCLEOTIDE SEQUENCE</scope>
    <source>
        <strain evidence="10">JCM 14755</strain>
    </source>
</reference>
<comment type="similarity">
    <text evidence="1 4">Belongs to the SIS family. GutQ/KpsF subfamily.</text>
</comment>
<dbReference type="InterPro" id="IPR000644">
    <property type="entry name" value="CBS_dom"/>
</dbReference>
<dbReference type="NCBIfam" id="TIGR00393">
    <property type="entry name" value="kpsF"/>
    <property type="match status" value="1"/>
</dbReference>
<dbReference type="InterPro" id="IPR001347">
    <property type="entry name" value="SIS_dom"/>
</dbReference>
<name>A0A0P0Z204_9HYPH</name>
<feature type="site" description="Catalytically relevant" evidence="6">
    <location>
        <position position="203"/>
    </location>
</feature>
<keyword evidence="10" id="KW-0413">Isomerase</keyword>
<evidence type="ECO:0000256" key="6">
    <source>
        <dbReference type="PIRSR" id="PIRSR004692-3"/>
    </source>
</evidence>
<feature type="site" description="Catalytically relevant" evidence="6">
    <location>
        <position position="162"/>
    </location>
</feature>
<keyword evidence="5" id="KW-0479">Metal-binding</keyword>
<dbReference type="PIRSF" id="PIRSF004692">
    <property type="entry name" value="KdsD_KpsF"/>
    <property type="match status" value="1"/>
</dbReference>
<feature type="domain" description="CBS" evidence="8">
    <location>
        <begin position="284"/>
        <end position="335"/>
    </location>
</feature>
<dbReference type="Gene3D" id="3.40.50.10490">
    <property type="entry name" value="Glucose-6-phosphate isomerase like protein, domain 1"/>
    <property type="match status" value="1"/>
</dbReference>
<dbReference type="GO" id="GO:0019146">
    <property type="term" value="F:arabinose-5-phosphate isomerase activity"/>
    <property type="evidence" value="ECO:0007669"/>
    <property type="project" value="UniProtKB-ARBA"/>
</dbReference>
<evidence type="ECO:0000256" key="3">
    <source>
        <dbReference type="ARBA" id="ARBA00023122"/>
    </source>
</evidence>
<sequence length="335" mass="35094">MTSSATRNGGTLPDADVIASASRSMAIAREALVDVEAQVASGALGGALAEAVRLIRDRAGRLIVTGVGKSGHIARKLAATFASTGTPAYYLHPTEATHGDLGMVDPSDVVLALSWSGETSELAQTIHYTKRFAVPLISITADAHSTLARESTVALVLPRVREACPHNLAPTTSTLLQLALGDAIAVALIDVRGFSAAEFKIYHPGGRLGARLLSVAELMRRAPDLPLARPGTAMAEAIGIISAYTYGAVGIVDQDERLVGVITDGDLRRHMAPDLLERTVEDVMTRNPVCVSPDMLAGEALKILEARQIGALFVVAEGKPVGMLRTVDLLRAGVA</sequence>
<dbReference type="Pfam" id="PF00571">
    <property type="entry name" value="CBS"/>
    <property type="match status" value="2"/>
</dbReference>
<feature type="domain" description="SIS" evidence="9">
    <location>
        <begin position="51"/>
        <end position="194"/>
    </location>
</feature>
<dbReference type="RefSeq" id="WP_062227982.1">
    <property type="nucleotide sequence ID" value="NZ_BBWR01000010.1"/>
</dbReference>
<evidence type="ECO:0000256" key="2">
    <source>
        <dbReference type="ARBA" id="ARBA00022737"/>
    </source>
</evidence>
<dbReference type="PANTHER" id="PTHR42745">
    <property type="match status" value="1"/>
</dbReference>
<feature type="domain" description="CBS" evidence="8">
    <location>
        <begin position="219"/>
        <end position="278"/>
    </location>
</feature>
<evidence type="ECO:0000259" key="9">
    <source>
        <dbReference type="PROSITE" id="PS51464"/>
    </source>
</evidence>
<dbReference type="InterPro" id="IPR050986">
    <property type="entry name" value="GutQ/KpsF_isomerases"/>
</dbReference>
<dbReference type="PROSITE" id="PS51371">
    <property type="entry name" value="CBS"/>
    <property type="match status" value="2"/>
</dbReference>
<keyword evidence="3 7" id="KW-0129">CBS domain</keyword>
<dbReference type="InterPro" id="IPR046342">
    <property type="entry name" value="CBS_dom_sf"/>
</dbReference>
<dbReference type="PANTHER" id="PTHR42745:SF1">
    <property type="entry name" value="ARABINOSE 5-PHOSPHATE ISOMERASE KDSD"/>
    <property type="match status" value="1"/>
</dbReference>
<evidence type="ECO:0000256" key="1">
    <source>
        <dbReference type="ARBA" id="ARBA00008165"/>
    </source>
</evidence>
<dbReference type="Pfam" id="PF01380">
    <property type="entry name" value="SIS"/>
    <property type="match status" value="1"/>
</dbReference>
<dbReference type="OrthoDB" id="9762536at2"/>
<dbReference type="GO" id="GO:0005975">
    <property type="term" value="P:carbohydrate metabolic process"/>
    <property type="evidence" value="ECO:0007669"/>
    <property type="project" value="InterPro"/>
</dbReference>
<dbReference type="SMART" id="SM00116">
    <property type="entry name" value="CBS"/>
    <property type="match status" value="2"/>
</dbReference>
<dbReference type="GO" id="GO:0046872">
    <property type="term" value="F:metal ion binding"/>
    <property type="evidence" value="ECO:0007669"/>
    <property type="project" value="UniProtKB-KW"/>
</dbReference>
<proteinExistence type="inferred from homology"/>
<dbReference type="SUPFAM" id="SSF53697">
    <property type="entry name" value="SIS domain"/>
    <property type="match status" value="1"/>
</dbReference>
<dbReference type="GO" id="GO:0097367">
    <property type="term" value="F:carbohydrate derivative binding"/>
    <property type="evidence" value="ECO:0007669"/>
    <property type="project" value="InterPro"/>
</dbReference>
<dbReference type="AlphaFoldDB" id="A0A0P0Z204"/>
<protein>
    <submittedName>
        <fullName evidence="10">Arabinose-5-phosphate isomerase</fullName>
    </submittedName>
</protein>
<keyword evidence="5" id="KW-0862">Zinc</keyword>
<feature type="binding site" evidence="5">
    <location>
        <position position="92"/>
    </location>
    <ligand>
        <name>Zn(2+)</name>
        <dbReference type="ChEBI" id="CHEBI:29105"/>
    </ligand>
</feature>
<keyword evidence="2" id="KW-0677">Repeat</keyword>
<evidence type="ECO:0000259" key="8">
    <source>
        <dbReference type="PROSITE" id="PS51371"/>
    </source>
</evidence>
<dbReference type="GO" id="GO:1901135">
    <property type="term" value="P:carbohydrate derivative metabolic process"/>
    <property type="evidence" value="ECO:0007669"/>
    <property type="project" value="InterPro"/>
</dbReference>
<evidence type="ECO:0000313" key="10">
    <source>
        <dbReference type="EMBL" id="BAT27974.1"/>
    </source>
</evidence>
<evidence type="ECO:0000256" key="5">
    <source>
        <dbReference type="PIRSR" id="PIRSR004692-2"/>
    </source>
</evidence>
<evidence type="ECO:0000256" key="4">
    <source>
        <dbReference type="PIRNR" id="PIRNR004692"/>
    </source>
</evidence>
<dbReference type="InterPro" id="IPR046348">
    <property type="entry name" value="SIS_dom_sf"/>
</dbReference>
<feature type="site" description="Catalytically relevant" evidence="6">
    <location>
        <position position="69"/>
    </location>
</feature>
<dbReference type="FunFam" id="3.40.50.10490:FF:000011">
    <property type="entry name" value="Arabinose 5-phosphate isomerase"/>
    <property type="match status" value="1"/>
</dbReference>
<dbReference type="CDD" id="cd05014">
    <property type="entry name" value="SIS_Kpsf"/>
    <property type="match status" value="1"/>
</dbReference>
<dbReference type="EMBL" id="LC066376">
    <property type="protein sequence ID" value="BAT27974.1"/>
    <property type="molecule type" value="Genomic_DNA"/>
</dbReference>
<dbReference type="InterPro" id="IPR035474">
    <property type="entry name" value="SIS_Kpsf"/>
</dbReference>
<dbReference type="InterPro" id="IPR004800">
    <property type="entry name" value="KdsD/KpsF-type"/>
</dbReference>
<evidence type="ECO:0000256" key="7">
    <source>
        <dbReference type="PROSITE-ProRule" id="PRU00703"/>
    </source>
</evidence>
<accession>A0A0P0Z204</accession>
<dbReference type="CDD" id="cd04604">
    <property type="entry name" value="CBS_pair_SIS_assoc"/>
    <property type="match status" value="1"/>
</dbReference>
<dbReference type="PROSITE" id="PS51464">
    <property type="entry name" value="SIS"/>
    <property type="match status" value="1"/>
</dbReference>
<dbReference type="Gene3D" id="3.10.580.10">
    <property type="entry name" value="CBS-domain"/>
    <property type="match status" value="1"/>
</dbReference>